<feature type="domain" description="MRH" evidence="5">
    <location>
        <begin position="350"/>
        <end position="505"/>
    </location>
</feature>
<evidence type="ECO:0000313" key="7">
    <source>
        <dbReference type="Proteomes" id="UP000179807"/>
    </source>
</evidence>
<accession>A0A1J4JLW8</accession>
<feature type="region of interest" description="Disordered" evidence="3">
    <location>
        <begin position="500"/>
        <end position="532"/>
    </location>
</feature>
<evidence type="ECO:0000256" key="4">
    <source>
        <dbReference type="SAM" id="Phobius"/>
    </source>
</evidence>
<sequence>MIFLFFLDAVICLNKKYPITRETCSVNINGSFYNLSNFENRNADFFYDEFLGLTIFTRMCGGLFDLDIPIYYNHQNLFSHLACNLSSKMCFPLISKYSQDYRPLNDLDFNDGLIIEYKGEPIKIYEKYFIFNIFYSIKCDYDQTSSNISLTPNIDVLDQIIRIKYELSYSGACPISTPAPSPTPKYYPNCKHTAHLPNDQTQGIQIDLNDFNSGPGGSMLSVSINNSQHYVFYQPCERILCPTNAKCNSEFSSIWFCDENVSKCVDYGISDDLQKIDTDPTNFSEPIVIQTNEGVNNRKSFIFASCDNSFFINHLEYDHSKINDRLFQLFVNTPSACVNEIPIPVPENPFHCFFEVNDSDVNISFNASTLDVKDGRVVDVKTAGLISPIERKLYFQPCSGLFCPSDADCDNFEDAYIWLCKEIMSDQDNQQCYAYGLFEKNISMSALQNGVKIEYLGSDGLSAEVDFICDYSLNEGELVMPTIVKTTNSGQFLHMEVKSRDSCPVGTPRPSPEPFYPSRPKKGETPTPMPNPNPNPMLSLFNETHYIAFNLSLMNQNVRDSHIILTSQGQKRDIDVFISPFDQSSCPPGYECDEFDLSTIWSCWINKNDEPICFPIGDSPEGITSQSIDGNNLDRGLIITYNGHYGIIAELRVNCDPYQTQIDYFPLDSNAAYQVWVNTVYGLNTSSNLACPSLFAEPFIPLATPSPTPDPNAEEFYISNYFSSSFIVGNQQTDLNLSFVNEMKIDGVVGDFIDKLEDMTSNEFTRKYEHSSFLLSPSRRKSCIYGFDCKDYESSNIWKCNYGNNNSIISNEKNSRTNLKEKMCYPIGDIRYGLNVELFDQNNIMKGIKATYYGGLGGSTSHLIFLCDHSLDSTIFNVDNVVKMLNNSDLYFYIRTGHVCPHQIIIAKNNFTWGGLFLMVFFTIFVLYFSFGVGLFFIINGDISLPHERFWVEFAESIKTASLYIFWCGKIKNLEGSYDVI</sequence>
<evidence type="ECO:0000256" key="2">
    <source>
        <dbReference type="ARBA" id="ARBA00023157"/>
    </source>
</evidence>
<dbReference type="EMBL" id="MLAK01001066">
    <property type="protein sequence ID" value="OHS98268.1"/>
    <property type="molecule type" value="Genomic_DNA"/>
</dbReference>
<dbReference type="VEuPathDB" id="TrichDB:TRFO_35366"/>
<name>A0A1J4JLW8_9EUKA</name>
<dbReference type="PROSITE" id="PS51914">
    <property type="entry name" value="MRH"/>
    <property type="match status" value="1"/>
</dbReference>
<dbReference type="RefSeq" id="XP_068351405.1">
    <property type="nucleotide sequence ID" value="XM_068510208.1"/>
</dbReference>
<keyword evidence="4" id="KW-0812">Transmembrane</keyword>
<keyword evidence="2" id="KW-1015">Disulfide bond</keyword>
<gene>
    <name evidence="6" type="ORF">TRFO_35366</name>
</gene>
<reference evidence="6" key="1">
    <citation type="submission" date="2016-10" db="EMBL/GenBank/DDBJ databases">
        <authorList>
            <person name="Benchimol M."/>
            <person name="Almeida L.G."/>
            <person name="Vasconcelos A.T."/>
            <person name="Perreira-Neves A."/>
            <person name="Rosa I.A."/>
            <person name="Tasca T."/>
            <person name="Bogo M.R."/>
            <person name="de Souza W."/>
        </authorList>
    </citation>
    <scope>NUCLEOTIDE SEQUENCE [LARGE SCALE GENOMIC DNA]</scope>
    <source>
        <strain evidence="6">K</strain>
    </source>
</reference>
<feature type="compositionally biased region" description="Pro residues" evidence="3">
    <location>
        <begin position="507"/>
        <end position="517"/>
    </location>
</feature>
<dbReference type="GeneID" id="94844912"/>
<dbReference type="AlphaFoldDB" id="A0A1J4JLW8"/>
<dbReference type="PANTHER" id="PTHR15071:SF0">
    <property type="entry name" value="MANNOSE 6-PHOSPHATE RECEPTOR-LIKE PROTEIN 1"/>
    <property type="match status" value="1"/>
</dbReference>
<dbReference type="OrthoDB" id="29460at2759"/>
<evidence type="ECO:0000256" key="1">
    <source>
        <dbReference type="ARBA" id="ARBA00022729"/>
    </source>
</evidence>
<evidence type="ECO:0000313" key="6">
    <source>
        <dbReference type="EMBL" id="OHS98268.1"/>
    </source>
</evidence>
<dbReference type="PANTHER" id="PTHR15071">
    <property type="entry name" value="MANNOSE-6-PHOSPHATE RECEPTOR FAMILY MEMBER"/>
    <property type="match status" value="1"/>
</dbReference>
<dbReference type="Proteomes" id="UP000179807">
    <property type="component" value="Unassembled WGS sequence"/>
</dbReference>
<feature type="transmembrane region" description="Helical" evidence="4">
    <location>
        <begin position="913"/>
        <end position="939"/>
    </location>
</feature>
<keyword evidence="7" id="KW-1185">Reference proteome</keyword>
<keyword evidence="1" id="KW-0732">Signal</keyword>
<comment type="caution">
    <text evidence="6">The sequence shown here is derived from an EMBL/GenBank/DDBJ whole genome shotgun (WGS) entry which is preliminary data.</text>
</comment>
<dbReference type="InterPro" id="IPR044865">
    <property type="entry name" value="MRH_dom"/>
</dbReference>
<dbReference type="GO" id="GO:0000139">
    <property type="term" value="C:Golgi membrane"/>
    <property type="evidence" value="ECO:0007669"/>
    <property type="project" value="UniProtKB-SubCell"/>
</dbReference>
<keyword evidence="4" id="KW-0472">Membrane</keyword>
<proteinExistence type="predicted"/>
<protein>
    <recommendedName>
        <fullName evidence="5">MRH domain-containing protein</fullName>
    </recommendedName>
</protein>
<evidence type="ECO:0000259" key="5">
    <source>
        <dbReference type="PROSITE" id="PS51914"/>
    </source>
</evidence>
<keyword evidence="4" id="KW-1133">Transmembrane helix</keyword>
<organism evidence="6 7">
    <name type="scientific">Tritrichomonas foetus</name>
    <dbReference type="NCBI Taxonomy" id="1144522"/>
    <lineage>
        <taxon>Eukaryota</taxon>
        <taxon>Metamonada</taxon>
        <taxon>Parabasalia</taxon>
        <taxon>Tritrichomonadida</taxon>
        <taxon>Tritrichomonadidae</taxon>
        <taxon>Tritrichomonas</taxon>
    </lineage>
</organism>
<evidence type="ECO:0000256" key="3">
    <source>
        <dbReference type="SAM" id="MobiDB-lite"/>
    </source>
</evidence>